<comment type="caution">
    <text evidence="9">The sequence shown here is derived from an EMBL/GenBank/DDBJ whole genome shotgun (WGS) entry which is preliminary data.</text>
</comment>
<dbReference type="PANTHER" id="PTHR32286">
    <property type="entry name" value="LYMPHOCYTE ANTIGEN 6 COMPLEX LOCUS PROTEIN G6F"/>
    <property type="match status" value="1"/>
</dbReference>
<feature type="domain" description="Ig-like" evidence="8">
    <location>
        <begin position="3"/>
        <end position="118"/>
    </location>
</feature>
<evidence type="ECO:0000256" key="3">
    <source>
        <dbReference type="ARBA" id="ARBA00022729"/>
    </source>
</evidence>
<dbReference type="InterPro" id="IPR036179">
    <property type="entry name" value="Ig-like_dom_sf"/>
</dbReference>
<dbReference type="PROSITE" id="PS50835">
    <property type="entry name" value="IG_LIKE"/>
    <property type="match status" value="1"/>
</dbReference>
<keyword evidence="4" id="KW-0472">Membrane</keyword>
<evidence type="ECO:0000256" key="6">
    <source>
        <dbReference type="ARBA" id="ARBA00023180"/>
    </source>
</evidence>
<protein>
    <submittedName>
        <fullName evidence="9">Advillin</fullName>
    </submittedName>
</protein>
<reference evidence="9 10" key="1">
    <citation type="submission" date="2019-04" db="EMBL/GenBank/DDBJ databases">
        <title>Draft genome of the big-headed turtle Platysternon megacephalum.</title>
        <authorList>
            <person name="Gong S."/>
        </authorList>
    </citation>
    <scope>NUCLEOTIDE SEQUENCE [LARGE SCALE GENOMIC DNA]</scope>
    <source>
        <strain evidence="9">DO16091913</strain>
        <tissue evidence="9">Muscle</tissue>
    </source>
</reference>
<dbReference type="STRING" id="55544.A0A4D9DMT8"/>
<dbReference type="EMBL" id="QXTE01000742">
    <property type="protein sequence ID" value="TFJ96212.1"/>
    <property type="molecule type" value="Genomic_DNA"/>
</dbReference>
<accession>A0A4D9DMT8</accession>
<keyword evidence="6" id="KW-0325">Glycoprotein</keyword>
<keyword evidence="2" id="KW-1003">Cell membrane</keyword>
<dbReference type="Proteomes" id="UP000297703">
    <property type="component" value="Unassembled WGS sequence"/>
</dbReference>
<dbReference type="GO" id="GO:0005886">
    <property type="term" value="C:plasma membrane"/>
    <property type="evidence" value="ECO:0007669"/>
    <property type="project" value="UniProtKB-SubCell"/>
</dbReference>
<dbReference type="AlphaFoldDB" id="A0A4D9DMT8"/>
<evidence type="ECO:0000313" key="10">
    <source>
        <dbReference type="Proteomes" id="UP000297703"/>
    </source>
</evidence>
<name>A0A4D9DMT8_9SAUR</name>
<evidence type="ECO:0000256" key="4">
    <source>
        <dbReference type="ARBA" id="ARBA00023136"/>
    </source>
</evidence>
<evidence type="ECO:0000256" key="1">
    <source>
        <dbReference type="ARBA" id="ARBA00004236"/>
    </source>
</evidence>
<organism evidence="9 10">
    <name type="scientific">Platysternon megacephalum</name>
    <name type="common">big-headed turtle</name>
    <dbReference type="NCBI Taxonomy" id="55544"/>
    <lineage>
        <taxon>Eukaryota</taxon>
        <taxon>Metazoa</taxon>
        <taxon>Chordata</taxon>
        <taxon>Craniata</taxon>
        <taxon>Vertebrata</taxon>
        <taxon>Euteleostomi</taxon>
        <taxon>Archelosauria</taxon>
        <taxon>Testudinata</taxon>
        <taxon>Testudines</taxon>
        <taxon>Cryptodira</taxon>
        <taxon>Durocryptodira</taxon>
        <taxon>Testudinoidea</taxon>
        <taxon>Platysternidae</taxon>
        <taxon>Platysternon</taxon>
    </lineage>
</organism>
<proteinExistence type="predicted"/>
<dbReference type="SMART" id="SM00409">
    <property type="entry name" value="IG"/>
    <property type="match status" value="1"/>
</dbReference>
<evidence type="ECO:0000256" key="7">
    <source>
        <dbReference type="SAM" id="SignalP"/>
    </source>
</evidence>
<sequence>MTPIWILLLLQLRLTREEAVYVQKGQDRELPCGLDKPLSDAEQLTWSYNANGPGSSSVPIFRGAAGQALKRERDVRQRLSVFPNHSLYLRGAEDGDMGTYWCAAHTVSGKTYQLNVVTGTQKVLTTGHANMSCHQFSCAISDRQALPVVTWWVDEQRVPPDTDGHGRQHVISGSQAALLQACWKGSDQGARKKKHRVRCELKGTWVNFNLTGMDRARTPGFSGSGVGEWGLVVRAGA</sequence>
<dbReference type="InterPro" id="IPR003599">
    <property type="entry name" value="Ig_sub"/>
</dbReference>
<reference evidence="9 10" key="2">
    <citation type="submission" date="2019-04" db="EMBL/GenBank/DDBJ databases">
        <title>The genome sequence of big-headed turtle.</title>
        <authorList>
            <person name="Gong S."/>
        </authorList>
    </citation>
    <scope>NUCLEOTIDE SEQUENCE [LARGE SCALE GENOMIC DNA]</scope>
    <source>
        <strain evidence="9">DO16091913</strain>
        <tissue evidence="9">Muscle</tissue>
    </source>
</reference>
<dbReference type="OrthoDB" id="9427491at2759"/>
<dbReference type="SUPFAM" id="SSF48726">
    <property type="entry name" value="Immunoglobulin"/>
    <property type="match status" value="1"/>
</dbReference>
<gene>
    <name evidence="9" type="ORF">DR999_PMT22024</name>
</gene>
<evidence type="ECO:0000256" key="5">
    <source>
        <dbReference type="ARBA" id="ARBA00023157"/>
    </source>
</evidence>
<dbReference type="InterPro" id="IPR013783">
    <property type="entry name" value="Ig-like_fold"/>
</dbReference>
<dbReference type="InterPro" id="IPR026524">
    <property type="entry name" value="LY6G6d/LY6G6f"/>
</dbReference>
<feature type="chain" id="PRO_5020031478" evidence="7">
    <location>
        <begin position="20"/>
        <end position="237"/>
    </location>
</feature>
<dbReference type="Gene3D" id="2.60.40.10">
    <property type="entry name" value="Immunoglobulins"/>
    <property type="match status" value="1"/>
</dbReference>
<dbReference type="PANTHER" id="PTHR32286:SF10">
    <property type="entry name" value="LYMPHOCYTE ANTIGEN 6 COMPLEX LOCUS PROTEIN G6F"/>
    <property type="match status" value="1"/>
</dbReference>
<keyword evidence="3 7" id="KW-0732">Signal</keyword>
<dbReference type="InterPro" id="IPR007110">
    <property type="entry name" value="Ig-like_dom"/>
</dbReference>
<feature type="signal peptide" evidence="7">
    <location>
        <begin position="1"/>
        <end position="19"/>
    </location>
</feature>
<evidence type="ECO:0000313" key="9">
    <source>
        <dbReference type="EMBL" id="TFJ96212.1"/>
    </source>
</evidence>
<evidence type="ECO:0000256" key="2">
    <source>
        <dbReference type="ARBA" id="ARBA00022475"/>
    </source>
</evidence>
<comment type="subcellular location">
    <subcellularLocation>
        <location evidence="1">Cell membrane</location>
    </subcellularLocation>
</comment>
<keyword evidence="5" id="KW-1015">Disulfide bond</keyword>
<keyword evidence="10" id="KW-1185">Reference proteome</keyword>
<evidence type="ECO:0000259" key="8">
    <source>
        <dbReference type="PROSITE" id="PS50835"/>
    </source>
</evidence>